<feature type="chain" id="PRO_5032327763" description="Outer-membrane lipoprotein LolB" evidence="13">
    <location>
        <begin position="20"/>
        <end position="195"/>
    </location>
</feature>
<keyword evidence="11" id="KW-0998">Cell outer membrane</keyword>
<dbReference type="SUPFAM" id="SSF89392">
    <property type="entry name" value="Prokaryotic lipoproteins and lipoprotein localization factors"/>
    <property type="match status" value="1"/>
</dbReference>
<evidence type="ECO:0000256" key="10">
    <source>
        <dbReference type="ARBA" id="ARBA00023186"/>
    </source>
</evidence>
<evidence type="ECO:0000313" key="15">
    <source>
        <dbReference type="Proteomes" id="UP000587991"/>
    </source>
</evidence>
<dbReference type="InterPro" id="IPR004565">
    <property type="entry name" value="OM_lipoprot_LolB"/>
</dbReference>
<comment type="subcellular location">
    <subcellularLocation>
        <location evidence="1">Cell outer membrane</location>
        <topology evidence="1">Lipid-anchor</topology>
    </subcellularLocation>
</comment>
<keyword evidence="12 14" id="KW-0449">Lipoprotein</keyword>
<keyword evidence="7" id="KW-0653">Protein transport</keyword>
<evidence type="ECO:0000256" key="7">
    <source>
        <dbReference type="ARBA" id="ARBA00022927"/>
    </source>
</evidence>
<dbReference type="Proteomes" id="UP000587991">
    <property type="component" value="Unassembled WGS sequence"/>
</dbReference>
<evidence type="ECO:0000256" key="4">
    <source>
        <dbReference type="ARBA" id="ARBA00016202"/>
    </source>
</evidence>
<dbReference type="AlphaFoldDB" id="A0A847S637"/>
<evidence type="ECO:0000256" key="11">
    <source>
        <dbReference type="ARBA" id="ARBA00023237"/>
    </source>
</evidence>
<keyword evidence="9" id="KW-0564">Palmitate</keyword>
<evidence type="ECO:0000256" key="9">
    <source>
        <dbReference type="ARBA" id="ARBA00023139"/>
    </source>
</evidence>
<organism evidence="14 15">
    <name type="scientific">Leeia aquatica</name>
    <dbReference type="NCBI Taxonomy" id="2725557"/>
    <lineage>
        <taxon>Bacteria</taxon>
        <taxon>Pseudomonadati</taxon>
        <taxon>Pseudomonadota</taxon>
        <taxon>Betaproteobacteria</taxon>
        <taxon>Neisseriales</taxon>
        <taxon>Leeiaceae</taxon>
        <taxon>Leeia</taxon>
    </lineage>
</organism>
<evidence type="ECO:0000313" key="14">
    <source>
        <dbReference type="EMBL" id="NLR75233.1"/>
    </source>
</evidence>
<dbReference type="GO" id="GO:0009279">
    <property type="term" value="C:cell outer membrane"/>
    <property type="evidence" value="ECO:0007669"/>
    <property type="project" value="UniProtKB-SubCell"/>
</dbReference>
<sequence>MMRWLAGLSLMLGIGLAGCSSVDSSGPPDLGQAQFTLQGRLGVRWQGDSQQAQLNWQHGSGGDWMTLEGPLGQTVASLSRTASQVELQTTEGRYVASDPESLTEKVLGWRLPLQGLSYWVQGKLDPMQAGEPERDEQGRLQQLQQQDWLIRVSSYFPDHPTAGALPRKLSLQRDGLELRLVVDQWTLPDGTTLTP</sequence>
<dbReference type="PROSITE" id="PS51257">
    <property type="entry name" value="PROKAR_LIPOPROTEIN"/>
    <property type="match status" value="1"/>
</dbReference>
<comment type="subunit">
    <text evidence="3">Monomer.</text>
</comment>
<keyword evidence="5" id="KW-0813">Transport</keyword>
<dbReference type="Gene3D" id="2.50.20.10">
    <property type="entry name" value="Lipoprotein localisation LolA/LolB/LppX"/>
    <property type="match status" value="1"/>
</dbReference>
<reference evidence="14 15" key="1">
    <citation type="submission" date="2020-04" db="EMBL/GenBank/DDBJ databases">
        <title>Draft genome of Leeia sp. IMCC25680.</title>
        <authorList>
            <person name="Song J."/>
            <person name="Cho J.-C."/>
        </authorList>
    </citation>
    <scope>NUCLEOTIDE SEQUENCE [LARGE SCALE GENOMIC DNA]</scope>
    <source>
        <strain evidence="14 15">IMCC25680</strain>
    </source>
</reference>
<evidence type="ECO:0000256" key="8">
    <source>
        <dbReference type="ARBA" id="ARBA00023136"/>
    </source>
</evidence>
<comment type="caution">
    <text evidence="14">The sequence shown here is derived from an EMBL/GenBank/DDBJ whole genome shotgun (WGS) entry which is preliminary data.</text>
</comment>
<keyword evidence="6 13" id="KW-0732">Signal</keyword>
<comment type="similarity">
    <text evidence="2">Belongs to the LolB family.</text>
</comment>
<feature type="signal peptide" evidence="13">
    <location>
        <begin position="1"/>
        <end position="19"/>
    </location>
</feature>
<evidence type="ECO:0000256" key="1">
    <source>
        <dbReference type="ARBA" id="ARBA00004459"/>
    </source>
</evidence>
<dbReference type="GO" id="GO:0015031">
    <property type="term" value="P:protein transport"/>
    <property type="evidence" value="ECO:0007669"/>
    <property type="project" value="UniProtKB-KW"/>
</dbReference>
<name>A0A847S637_9NEIS</name>
<dbReference type="CDD" id="cd16326">
    <property type="entry name" value="LolB"/>
    <property type="match status" value="1"/>
</dbReference>
<dbReference type="NCBIfam" id="TIGR00548">
    <property type="entry name" value="lolB"/>
    <property type="match status" value="1"/>
</dbReference>
<evidence type="ECO:0000256" key="5">
    <source>
        <dbReference type="ARBA" id="ARBA00022448"/>
    </source>
</evidence>
<keyword evidence="8" id="KW-0472">Membrane</keyword>
<dbReference type="Pfam" id="PF03550">
    <property type="entry name" value="LolB"/>
    <property type="match status" value="1"/>
</dbReference>
<evidence type="ECO:0000256" key="6">
    <source>
        <dbReference type="ARBA" id="ARBA00022729"/>
    </source>
</evidence>
<evidence type="ECO:0000256" key="13">
    <source>
        <dbReference type="SAM" id="SignalP"/>
    </source>
</evidence>
<dbReference type="InterPro" id="IPR029046">
    <property type="entry name" value="LolA/LolB/LppX"/>
</dbReference>
<keyword evidence="15" id="KW-1185">Reference proteome</keyword>
<protein>
    <recommendedName>
        <fullName evidence="4">Outer-membrane lipoprotein LolB</fullName>
    </recommendedName>
</protein>
<accession>A0A847S637</accession>
<evidence type="ECO:0000256" key="12">
    <source>
        <dbReference type="ARBA" id="ARBA00023288"/>
    </source>
</evidence>
<evidence type="ECO:0000256" key="2">
    <source>
        <dbReference type="ARBA" id="ARBA00009696"/>
    </source>
</evidence>
<keyword evidence="10" id="KW-0143">Chaperone</keyword>
<evidence type="ECO:0000256" key="3">
    <source>
        <dbReference type="ARBA" id="ARBA00011245"/>
    </source>
</evidence>
<proteinExistence type="inferred from homology"/>
<dbReference type="RefSeq" id="WP_168876777.1">
    <property type="nucleotide sequence ID" value="NZ_JABAIM010000001.1"/>
</dbReference>
<gene>
    <name evidence="14" type="primary">lolB</name>
    <name evidence="14" type="ORF">HF682_08680</name>
</gene>
<dbReference type="EMBL" id="JABAIM010000001">
    <property type="protein sequence ID" value="NLR75233.1"/>
    <property type="molecule type" value="Genomic_DNA"/>
</dbReference>